<protein>
    <recommendedName>
        <fullName evidence="3">DDHD domain-containing protein</fullName>
    </recommendedName>
</protein>
<dbReference type="PANTHER" id="PTHR23509">
    <property type="entry name" value="PA-PL1 PHOSPHOLIPASE FAMILY"/>
    <property type="match status" value="1"/>
</dbReference>
<dbReference type="InterPro" id="IPR004177">
    <property type="entry name" value="DDHD_dom"/>
</dbReference>
<dbReference type="InterPro" id="IPR057825">
    <property type="entry name" value="WWE_SEC23-DDH2"/>
</dbReference>
<proteinExistence type="inferred from homology"/>
<reference evidence="4" key="1">
    <citation type="submission" date="2025-05" db="UniProtKB">
        <authorList>
            <consortium name="EnsemblMetazoa"/>
        </authorList>
    </citation>
    <scope>IDENTIFICATION</scope>
</reference>
<organism evidence="4 5">
    <name type="scientific">Diabrotica virgifera virgifera</name>
    <name type="common">western corn rootworm</name>
    <dbReference type="NCBI Taxonomy" id="50390"/>
    <lineage>
        <taxon>Eukaryota</taxon>
        <taxon>Metazoa</taxon>
        <taxon>Ecdysozoa</taxon>
        <taxon>Arthropoda</taxon>
        <taxon>Hexapoda</taxon>
        <taxon>Insecta</taxon>
        <taxon>Pterygota</taxon>
        <taxon>Neoptera</taxon>
        <taxon>Endopterygota</taxon>
        <taxon>Coleoptera</taxon>
        <taxon>Polyphaga</taxon>
        <taxon>Cucujiformia</taxon>
        <taxon>Chrysomeloidea</taxon>
        <taxon>Chrysomelidae</taxon>
        <taxon>Galerucinae</taxon>
        <taxon>Diabroticina</taxon>
        <taxon>Diabroticites</taxon>
        <taxon>Diabrotica</taxon>
    </lineage>
</organism>
<feature type="region of interest" description="Disordered" evidence="2">
    <location>
        <begin position="328"/>
        <end position="350"/>
    </location>
</feature>
<evidence type="ECO:0000313" key="5">
    <source>
        <dbReference type="Proteomes" id="UP001652700"/>
    </source>
</evidence>
<feature type="domain" description="DDHD" evidence="3">
    <location>
        <begin position="736"/>
        <end position="935"/>
    </location>
</feature>
<dbReference type="EnsemblMetazoa" id="XM_050663474.1">
    <property type="protein sequence ID" value="XP_050519431.1"/>
    <property type="gene ID" value="LOC114325118"/>
</dbReference>
<dbReference type="Pfam" id="PF02825">
    <property type="entry name" value="WWE"/>
    <property type="match status" value="1"/>
</dbReference>
<dbReference type="Proteomes" id="UP001652700">
    <property type="component" value="Unplaced"/>
</dbReference>
<evidence type="ECO:0000313" key="4">
    <source>
        <dbReference type="EnsemblMetazoa" id="XP_050519431.1"/>
    </source>
</evidence>
<dbReference type="Pfam" id="PF23464">
    <property type="entry name" value="WWE_3"/>
    <property type="match status" value="1"/>
</dbReference>
<evidence type="ECO:0000256" key="1">
    <source>
        <dbReference type="ARBA" id="ARBA00038464"/>
    </source>
</evidence>
<dbReference type="PANTHER" id="PTHR23509:SF10">
    <property type="entry name" value="LD21067P"/>
    <property type="match status" value="1"/>
</dbReference>
<dbReference type="GeneID" id="114325118"/>
<keyword evidence="5" id="KW-1185">Reference proteome</keyword>
<evidence type="ECO:0000256" key="2">
    <source>
        <dbReference type="SAM" id="MobiDB-lite"/>
    </source>
</evidence>
<feature type="region of interest" description="Disordered" evidence="2">
    <location>
        <begin position="972"/>
        <end position="1002"/>
    </location>
</feature>
<dbReference type="RefSeq" id="XP_050519431.1">
    <property type="nucleotide sequence ID" value="XM_050663474.1"/>
</dbReference>
<accession>A0ABM5LAG0</accession>
<dbReference type="InterPro" id="IPR004170">
    <property type="entry name" value="WWE_dom"/>
</dbReference>
<name>A0ABM5LAG0_DIAVI</name>
<dbReference type="Pfam" id="PF02862">
    <property type="entry name" value="DDHD"/>
    <property type="match status" value="1"/>
</dbReference>
<evidence type="ECO:0000259" key="3">
    <source>
        <dbReference type="PROSITE" id="PS51043"/>
    </source>
</evidence>
<feature type="region of interest" description="Disordered" evidence="2">
    <location>
        <begin position="685"/>
        <end position="711"/>
    </location>
</feature>
<dbReference type="PROSITE" id="PS51043">
    <property type="entry name" value="DDHD"/>
    <property type="match status" value="1"/>
</dbReference>
<comment type="similarity">
    <text evidence="1">Belongs to the PA-PLA1 family.</text>
</comment>
<feature type="compositionally biased region" description="Polar residues" evidence="2">
    <location>
        <begin position="328"/>
        <end position="347"/>
    </location>
</feature>
<sequence>MNDPSKKVKNPLFNISVTGGTFEDFTQHAILLPAKEKPPPHTLNISHEQILNDIISGSSKSSEVVSNQEIETVVENQQHLPEGINQSEFTYSQQLPDLSTLQPHLSAAPQHSSHLSSVFSSFSSILNIGGSNNNPKEEVIVSPPAGIESLISQSNNNPEPVPLFSASLPEYSIQQPPPPTGPTNLFRRAGLKKPAYAQVPGLSSAPIAPQNLNVQNIPPPNLPPLPPAAPVPSAASQNILVPTAPSPSTSISSTSSVDHINQGLPNQFKPISPPPSNLQSFHPITQPVAPVPVQPFAQSVAITHPYRNIVGPVMDAIPASELSQNANFSSSLVNSPESLPKNNNTGDASPPVNQVYRPVYHHWFHQREIEGRKLWEPFSMLDSLALEQAFTSNDLDPDKVIATDGGRYDVNILRRQRNPVYWKTNPNEVRRCSWFHKASSDGRLVPYEENIATKLEEEYKSAFESNKWHKTIELPQGESIVFHGPDVLVLFSPTQVPDAWGNTTNQSRPRVVKRGMDEFDIDEGEPAQVDHILFMVHGIGSVCDLKFRTVEEVVDEFRSIAFQLVQSHYRSSCDQGTVNRVEILPISWHDRLHSEETGIDDQLKSITLESIPRLRGFTNDTLLDILFYTSPIYCQKITTTVGTELNRIYDLFKQRNPDFKGGVSLGGHSLGSLILFDLLCHQHSKPESDGEESDEILSSSPGSVKPAPPQRKMSKRISYMMGAIGTGQPEIHYTRLNFEPKNFFALGSPIGMFVIVRGLDTLGEHFSLPTCPAFFNIFHPYDPIAYRIESLIKPEFAKLKPVLIPHHKGRKRMHLELKETMTRVGADLKQKVIDSMRSTWNSVYQLAMFHKQSPPSLEEEVSKAFKDQMGQLENESIPESTGTPVGNLNSGRRVDYVLQEAPFEFFNEYVFALTSHVCYWQSEDTILMMLKEIYTSMGVTSDSQIPQQTMTIERPPSSPTATRSPNVQIRAFQQPIGVDPTKPMQLNSSLEPPPVSGFVRKT</sequence>
<dbReference type="SMART" id="SM01127">
    <property type="entry name" value="DDHD"/>
    <property type="match status" value="1"/>
</dbReference>
<dbReference type="InterPro" id="IPR058055">
    <property type="entry name" value="PA-PLA1"/>
</dbReference>